<sequence length="64" mass="6976">MLLTRSISFLIFSLRDELADTVGLAGKGAEAPDEATVEEVREVKGDKSQVIIVVYKNHSGIMAR</sequence>
<dbReference type="KEGG" id="bbig:BBBOND_0006110"/>
<accession>A0A061BU06</accession>
<dbReference type="VEuPathDB" id="PiroplasmaDB:BBBOND_0006110"/>
<proteinExistence type="predicted"/>
<dbReference type="EMBL" id="LK055263">
    <property type="protein sequence ID" value="CDR71949.1"/>
    <property type="molecule type" value="Genomic_DNA"/>
</dbReference>
<name>A0A061BU06_BABBI</name>
<reference evidence="1" key="2">
    <citation type="submission" date="2014-06" db="EMBL/GenBank/DDBJ databases">
        <authorList>
            <person name="Aslett M."/>
            <person name="De Silva Nishadi"/>
        </authorList>
    </citation>
    <scope>NUCLEOTIDE SEQUENCE</scope>
    <source>
        <strain evidence="1">Bond</strain>
    </source>
</reference>
<protein>
    <submittedName>
        <fullName evidence="1">Uncharacterized protein</fullName>
    </submittedName>
</protein>
<reference evidence="1" key="1">
    <citation type="journal article" date="2014" name="Nucleic Acids Res.">
        <title>The evolutionary dynamics of variant antigen genes in Babesia reveal a history of genomic innovation underlying host-parasite interaction.</title>
        <authorList>
            <person name="Jackson A.P."/>
            <person name="Otto T.D."/>
            <person name="Darby A."/>
            <person name="Ramaprasad A."/>
            <person name="Xia D."/>
            <person name="Echaide I.E."/>
            <person name="Farber M."/>
            <person name="Gahlot S."/>
            <person name="Gamble J."/>
            <person name="Gupta D."/>
            <person name="Gupta Y."/>
            <person name="Jackson L."/>
            <person name="Malandrin L."/>
            <person name="Malas T.B."/>
            <person name="Moussa E."/>
            <person name="Nair M."/>
            <person name="Reid AJ."/>
            <person name="Sanders M."/>
            <person name="Sharma J."/>
            <person name="Tracey A."/>
            <person name="Quail M.A."/>
            <person name="Weir W."/>
            <person name="Wastling J.M."/>
            <person name="Hall N."/>
            <person name="Willadsen P."/>
            <person name="Lingelbach K."/>
            <person name="Shiels B."/>
            <person name="Tait A."/>
            <person name="Berriman M."/>
            <person name="Allred D.R."/>
            <person name="Pain A."/>
        </authorList>
    </citation>
    <scope>NUCLEOTIDE SEQUENCE</scope>
    <source>
        <strain evidence="1">Bond</strain>
    </source>
</reference>
<evidence type="ECO:0000313" key="1">
    <source>
        <dbReference type="EMBL" id="CDR71949.1"/>
    </source>
</evidence>
<organism evidence="1">
    <name type="scientific">Babesia bigemina</name>
    <dbReference type="NCBI Taxonomy" id="5866"/>
    <lineage>
        <taxon>Eukaryota</taxon>
        <taxon>Sar</taxon>
        <taxon>Alveolata</taxon>
        <taxon>Apicomplexa</taxon>
        <taxon>Aconoidasida</taxon>
        <taxon>Piroplasmida</taxon>
        <taxon>Babesiidae</taxon>
        <taxon>Babesia</taxon>
    </lineage>
</organism>
<dbReference type="GeneID" id="24562166"/>
<dbReference type="AlphaFoldDB" id="A0A061BU06"/>
<gene>
    <name evidence="1" type="ORF">BBBOND_0006110</name>
</gene>
<dbReference type="RefSeq" id="XP_012770891.1">
    <property type="nucleotide sequence ID" value="XM_012915437.1"/>
</dbReference>